<dbReference type="GO" id="GO:0008757">
    <property type="term" value="F:S-adenosylmethionine-dependent methyltransferase activity"/>
    <property type="evidence" value="ECO:0007669"/>
    <property type="project" value="UniProtKB-ARBA"/>
</dbReference>
<evidence type="ECO:0008006" key="4">
    <source>
        <dbReference type="Google" id="ProtNLM"/>
    </source>
</evidence>
<dbReference type="AlphaFoldDB" id="A0A371DFF6"/>
<reference evidence="2 3" key="1">
    <citation type="journal article" date="2018" name="Biotechnol. Biofuels">
        <title>Integrative visual omics of the white-rot fungus Polyporus brumalis exposes the biotechnological potential of its oxidative enzymes for delignifying raw plant biomass.</title>
        <authorList>
            <person name="Miyauchi S."/>
            <person name="Rancon A."/>
            <person name="Drula E."/>
            <person name="Hage H."/>
            <person name="Chaduli D."/>
            <person name="Favel A."/>
            <person name="Grisel S."/>
            <person name="Henrissat B."/>
            <person name="Herpoel-Gimbert I."/>
            <person name="Ruiz-Duenas F.J."/>
            <person name="Chevret D."/>
            <person name="Hainaut M."/>
            <person name="Lin J."/>
            <person name="Wang M."/>
            <person name="Pangilinan J."/>
            <person name="Lipzen A."/>
            <person name="Lesage-Meessen L."/>
            <person name="Navarro D."/>
            <person name="Riley R."/>
            <person name="Grigoriev I.V."/>
            <person name="Zhou S."/>
            <person name="Raouche S."/>
            <person name="Rosso M.N."/>
        </authorList>
    </citation>
    <scope>NUCLEOTIDE SEQUENCE [LARGE SCALE GENOMIC DNA]</scope>
    <source>
        <strain evidence="2 3">BRFM 1820</strain>
    </source>
</reference>
<dbReference type="EMBL" id="KZ857395">
    <property type="protein sequence ID" value="RDX51274.1"/>
    <property type="molecule type" value="Genomic_DNA"/>
</dbReference>
<dbReference type="Pfam" id="PF10294">
    <property type="entry name" value="Methyltransf_16"/>
    <property type="match status" value="1"/>
</dbReference>
<dbReference type="PANTHER" id="PTHR14614">
    <property type="entry name" value="HEPATOCELLULAR CARCINOMA-ASSOCIATED ANTIGEN"/>
    <property type="match status" value="1"/>
</dbReference>
<feature type="region of interest" description="Disordered" evidence="1">
    <location>
        <begin position="44"/>
        <end position="66"/>
    </location>
</feature>
<evidence type="ECO:0000313" key="2">
    <source>
        <dbReference type="EMBL" id="RDX51274.1"/>
    </source>
</evidence>
<evidence type="ECO:0000313" key="3">
    <source>
        <dbReference type="Proteomes" id="UP000256964"/>
    </source>
</evidence>
<sequence>MTQYSLLHPSVRLPPIRQIREHSLDGLAKLVDYLRAVYNPPVRGSRRVNRDKSKKPLGGRRREGGDTVEQLRADEFERAYAVRWLTGLVSQASLLEDPSDDYDDQDTSASSRMLEDKVDALICSAAALIAICAGTSAARTLTRQYQFSSPLLASDVEVYVRDVPIAVDEDTPTVGTQTWGGACLLAEMLVEDPGRFGLSEDALARPGRVRILELGAGTGLVSLALSRYLTARFPASTGVQASVEVVASDYHPLVLDNLRYNTEANFSDGPPFDEPFDLILGADVIYEHTHALWIRDCVAALLRRPTAALNPRFHLVMPLRPTHAVESRDVQEVFLPEHGVSAGSQKSARMDWELCVLEQETIVCEAEEGRGRAEVEYVHYVIGWVQTVFGSS</sequence>
<evidence type="ECO:0000256" key="1">
    <source>
        <dbReference type="SAM" id="MobiDB-lite"/>
    </source>
</evidence>
<dbReference type="SUPFAM" id="SSF53335">
    <property type="entry name" value="S-adenosyl-L-methionine-dependent methyltransferases"/>
    <property type="match status" value="1"/>
</dbReference>
<dbReference type="STRING" id="139420.A0A371DFF6"/>
<dbReference type="InterPro" id="IPR029063">
    <property type="entry name" value="SAM-dependent_MTases_sf"/>
</dbReference>
<dbReference type="CDD" id="cd02440">
    <property type="entry name" value="AdoMet_MTases"/>
    <property type="match status" value="1"/>
</dbReference>
<organism evidence="2 3">
    <name type="scientific">Lentinus brumalis</name>
    <dbReference type="NCBI Taxonomy" id="2498619"/>
    <lineage>
        <taxon>Eukaryota</taxon>
        <taxon>Fungi</taxon>
        <taxon>Dikarya</taxon>
        <taxon>Basidiomycota</taxon>
        <taxon>Agaricomycotina</taxon>
        <taxon>Agaricomycetes</taxon>
        <taxon>Polyporales</taxon>
        <taxon>Polyporaceae</taxon>
        <taxon>Lentinus</taxon>
    </lineage>
</organism>
<accession>A0A371DFF6</accession>
<name>A0A371DFF6_9APHY</name>
<dbReference type="OrthoDB" id="433955at2759"/>
<dbReference type="Gene3D" id="3.40.50.150">
    <property type="entry name" value="Vaccinia Virus protein VP39"/>
    <property type="match status" value="1"/>
</dbReference>
<feature type="compositionally biased region" description="Basic residues" evidence="1">
    <location>
        <begin position="44"/>
        <end position="59"/>
    </location>
</feature>
<keyword evidence="3" id="KW-1185">Reference proteome</keyword>
<proteinExistence type="predicted"/>
<dbReference type="InterPro" id="IPR019410">
    <property type="entry name" value="Methyltransf_16"/>
</dbReference>
<gene>
    <name evidence="2" type="ORF">OH76DRAFT_1401595</name>
</gene>
<protein>
    <recommendedName>
        <fullName evidence="4">S-adenosyl-L-methionine-dependent methyltransferase</fullName>
    </recommendedName>
</protein>
<dbReference type="Proteomes" id="UP000256964">
    <property type="component" value="Unassembled WGS sequence"/>
</dbReference>